<name>A0A1X2HUL2_SYNRA</name>
<protein>
    <submittedName>
        <fullName evidence="2">Uncharacterized protein</fullName>
    </submittedName>
</protein>
<keyword evidence="1" id="KW-1133">Transmembrane helix</keyword>
<dbReference type="InParanoid" id="A0A1X2HUL2"/>
<evidence type="ECO:0000313" key="3">
    <source>
        <dbReference type="Proteomes" id="UP000242180"/>
    </source>
</evidence>
<comment type="caution">
    <text evidence="2">The sequence shown here is derived from an EMBL/GenBank/DDBJ whole genome shotgun (WGS) entry which is preliminary data.</text>
</comment>
<evidence type="ECO:0000313" key="2">
    <source>
        <dbReference type="EMBL" id="ORZ03270.1"/>
    </source>
</evidence>
<keyword evidence="1" id="KW-0812">Transmembrane</keyword>
<reference evidence="2 3" key="1">
    <citation type="submission" date="2016-07" db="EMBL/GenBank/DDBJ databases">
        <title>Pervasive Adenine N6-methylation of Active Genes in Fungi.</title>
        <authorList>
            <consortium name="DOE Joint Genome Institute"/>
            <person name="Mondo S.J."/>
            <person name="Dannebaum R.O."/>
            <person name="Kuo R.C."/>
            <person name="Labutti K."/>
            <person name="Haridas S."/>
            <person name="Kuo A."/>
            <person name="Salamov A."/>
            <person name="Ahrendt S.R."/>
            <person name="Lipzen A."/>
            <person name="Sullivan W."/>
            <person name="Andreopoulos W.B."/>
            <person name="Clum A."/>
            <person name="Lindquist E."/>
            <person name="Daum C."/>
            <person name="Ramamoorthy G.K."/>
            <person name="Gryganskyi A."/>
            <person name="Culley D."/>
            <person name="Magnuson J.K."/>
            <person name="James T.Y."/>
            <person name="O'Malley M.A."/>
            <person name="Stajich J.E."/>
            <person name="Spatafora J.W."/>
            <person name="Visel A."/>
            <person name="Grigoriev I.V."/>
        </authorList>
    </citation>
    <scope>NUCLEOTIDE SEQUENCE [LARGE SCALE GENOMIC DNA]</scope>
    <source>
        <strain evidence="2 3">NRRL 2496</strain>
    </source>
</reference>
<accession>A0A1X2HUL2</accession>
<keyword evidence="3" id="KW-1185">Reference proteome</keyword>
<organism evidence="2 3">
    <name type="scientific">Syncephalastrum racemosum</name>
    <name type="common">Filamentous fungus</name>
    <dbReference type="NCBI Taxonomy" id="13706"/>
    <lineage>
        <taxon>Eukaryota</taxon>
        <taxon>Fungi</taxon>
        <taxon>Fungi incertae sedis</taxon>
        <taxon>Mucoromycota</taxon>
        <taxon>Mucoromycotina</taxon>
        <taxon>Mucoromycetes</taxon>
        <taxon>Mucorales</taxon>
        <taxon>Syncephalastraceae</taxon>
        <taxon>Syncephalastrum</taxon>
    </lineage>
</organism>
<feature type="transmembrane region" description="Helical" evidence="1">
    <location>
        <begin position="94"/>
        <end position="113"/>
    </location>
</feature>
<sequence>MQKHKPASRQSTAFRSLQFKSKDVGERGIVLIRLAYIYKTMAMGKNGPNDDRKVKSSLALIDGVDFGTLRRRHRLRRFAQEGPPPTRFWRSSGAVIKPIVVCLFIILLVLWLVPTIRASFCILCYTPHFNLRLKLVDERAHIIWDKG</sequence>
<dbReference type="Proteomes" id="UP000242180">
    <property type="component" value="Unassembled WGS sequence"/>
</dbReference>
<gene>
    <name evidence="2" type="ORF">BCR43DRAFT_483041</name>
</gene>
<dbReference type="AlphaFoldDB" id="A0A1X2HUL2"/>
<proteinExistence type="predicted"/>
<dbReference type="EMBL" id="MCGN01000001">
    <property type="protein sequence ID" value="ORZ03270.1"/>
    <property type="molecule type" value="Genomic_DNA"/>
</dbReference>
<evidence type="ECO:0000256" key="1">
    <source>
        <dbReference type="SAM" id="Phobius"/>
    </source>
</evidence>
<keyword evidence="1" id="KW-0472">Membrane</keyword>